<dbReference type="SUPFAM" id="SSF50729">
    <property type="entry name" value="PH domain-like"/>
    <property type="match status" value="3"/>
</dbReference>
<accession>A0BGJ9</accession>
<dbReference type="RefSeq" id="XP_001425064.1">
    <property type="nucleotide sequence ID" value="XM_001425027.1"/>
</dbReference>
<dbReference type="PROSITE" id="PS50003">
    <property type="entry name" value="PH_DOMAIN"/>
    <property type="match status" value="3"/>
</dbReference>
<feature type="region of interest" description="Disordered" evidence="2">
    <location>
        <begin position="1032"/>
        <end position="1053"/>
    </location>
</feature>
<dbReference type="InParanoid" id="A0BGJ9"/>
<gene>
    <name evidence="4" type="ORF">GSPATT00028701001</name>
</gene>
<dbReference type="InterPro" id="IPR001849">
    <property type="entry name" value="PH_domain"/>
</dbReference>
<sequence length="1119" mass="132347">MSLDFEIKRSGLSISTSSFDAFCEEIKRNDNKIEGHPLRGWMKKKSPALLKGWQKRYFMLIENPQDKGWKLVYFDNDKTDTRPNGAFDVSTITSIQQVSKKEFTIHFPGRKLELKVKPQEVYQQWINTLNELRSATNVERTKRQLSVEQDVKLSNESPIKMPSNHKVVDNLTVQQAQVQKERQRNSILIEQSKESKKKKEKESLTQLSNEKMIELVGLKEFIKNMNEQFIYQRMIYGYLGKRSKGKVKYFQKRWFILVSAKPLYSDYNDERILTEAQLPTWLELDTITYFQEKEEGKPPKAKGDVSMIDCQEIIMKDMSKSKESGFTFKLNMGDRLYHLMADTEQERKKWQSALSLSMRTTKEIHNPLKIKIKKNIDPIIQLYDEEPQLIARREKMKAKLEKDVSQILNQEDQDLAILLKQLSEVRQDMLESMQACIVKDPQRKDIIKEYTDIYHEKICDRISAFWDLHYKQMQSPELLLLAQWLNDYLNQMKDFFNDDRIIFGVRVLLNIYVNRSLENLESVLNSIIDQEKTQEPIFNDQQLLITQTPVDLFKIINEGFDMAYKLCPCKETSLKLGGFGKTILQQYQYGIQEMIDEIQLSTPKLVAICNNTLALHDNTKNYSKVIQQGGNLNEEESERVFDCQKITKNFVQIANSCRDKIFFSYFSRVGTHFKKSFLELQIIDTLKVIIEPATETLSQLHDSFSRKLWKQLLDTIVLYYFNQFIISCGKAKKENQKEFTSKLENDKEILVQELETFIFEKQLLASLKPFDDMINFINEDSLSILDPCKSLRVYFGRAFSEKTIKTIMCLRFDLDKEKKKETIEICKNLIEDINKSEPVEHQSRLMDVLGQEEEENADQSLNQQLQQIQQQENRRADIFLDFHNDDQLQIPEPQEQRSSMEKKEFIDEGYLNKKKPKQKGWDYRYFRIRKGYMYWYINANSREAQNKINLQSVDEVIANTQKPANFKILLEDQKVYKFKTQSKEECELWVKTILREQNQLDSTIITIEAIKIGNGKKAIIQDYDEMARKERQLQKQEERKRKRIERENEIKRKQQEQKMLQQQQLKELGDKPKAHQVEVFEQQSDPVMKQQLYYQDYSQKQSTSCWTQFLIALGIERPK</sequence>
<dbReference type="Proteomes" id="UP000000600">
    <property type="component" value="Unassembled WGS sequence"/>
</dbReference>
<dbReference type="InterPro" id="IPR037370">
    <property type="entry name" value="Pleckstrin"/>
</dbReference>
<dbReference type="InterPro" id="IPR011993">
    <property type="entry name" value="PH-like_dom_sf"/>
</dbReference>
<evidence type="ECO:0000256" key="1">
    <source>
        <dbReference type="SAM" id="Coils"/>
    </source>
</evidence>
<dbReference type="GO" id="GO:0005886">
    <property type="term" value="C:plasma membrane"/>
    <property type="evidence" value="ECO:0000318"/>
    <property type="project" value="GO_Central"/>
</dbReference>
<dbReference type="PANTHER" id="PTHR12092:SF16">
    <property type="entry name" value="PH DOMAIN-CONTAINING PROTEIN"/>
    <property type="match status" value="1"/>
</dbReference>
<dbReference type="GO" id="GO:0030036">
    <property type="term" value="P:actin cytoskeleton organization"/>
    <property type="evidence" value="ECO:0000318"/>
    <property type="project" value="GO_Central"/>
</dbReference>
<dbReference type="GeneID" id="5010848"/>
<feature type="domain" description="PH" evidence="3">
    <location>
        <begin position="904"/>
        <end position="998"/>
    </location>
</feature>
<proteinExistence type="predicted"/>
<dbReference type="SMART" id="SM00233">
    <property type="entry name" value="PH"/>
    <property type="match status" value="3"/>
</dbReference>
<dbReference type="Pfam" id="PF00169">
    <property type="entry name" value="PH"/>
    <property type="match status" value="3"/>
</dbReference>
<dbReference type="AlphaFoldDB" id="A0BGJ9"/>
<dbReference type="CDD" id="cd00821">
    <property type="entry name" value="PH"/>
    <property type="match status" value="3"/>
</dbReference>
<feature type="domain" description="PH" evidence="3">
    <location>
        <begin position="232"/>
        <end position="359"/>
    </location>
</feature>
<name>A0BGJ9_PARTE</name>
<protein>
    <recommendedName>
        <fullName evidence="3">PH domain-containing protein</fullName>
    </recommendedName>
</protein>
<dbReference type="HOGENOM" id="CLU_287509_0_0_1"/>
<dbReference type="OMA" id="WYINANS"/>
<dbReference type="EMBL" id="CT867993">
    <property type="protein sequence ID" value="CAK57666.1"/>
    <property type="molecule type" value="Genomic_DNA"/>
</dbReference>
<feature type="domain" description="PH" evidence="3">
    <location>
        <begin position="35"/>
        <end position="134"/>
    </location>
</feature>
<dbReference type="PANTHER" id="PTHR12092">
    <property type="entry name" value="PLECKSTRIN"/>
    <property type="match status" value="1"/>
</dbReference>
<dbReference type="STRING" id="5888.A0BGJ9"/>
<keyword evidence="5" id="KW-1185">Reference proteome</keyword>
<dbReference type="OrthoDB" id="2344588at2759"/>
<evidence type="ECO:0000313" key="5">
    <source>
        <dbReference type="Proteomes" id="UP000000600"/>
    </source>
</evidence>
<dbReference type="FunFam" id="2.30.29.30:FF:001025">
    <property type="entry name" value="Villidin"/>
    <property type="match status" value="1"/>
</dbReference>
<keyword evidence="1" id="KW-0175">Coiled coil</keyword>
<reference evidence="4 5" key="1">
    <citation type="journal article" date="2006" name="Nature">
        <title>Global trends of whole-genome duplications revealed by the ciliate Paramecium tetraurelia.</title>
        <authorList>
            <consortium name="Genoscope"/>
            <person name="Aury J.-M."/>
            <person name="Jaillon O."/>
            <person name="Duret L."/>
            <person name="Noel B."/>
            <person name="Jubin C."/>
            <person name="Porcel B.M."/>
            <person name="Segurens B."/>
            <person name="Daubin V."/>
            <person name="Anthouard V."/>
            <person name="Aiach N."/>
            <person name="Arnaiz O."/>
            <person name="Billaut A."/>
            <person name="Beisson J."/>
            <person name="Blanc I."/>
            <person name="Bouhouche K."/>
            <person name="Camara F."/>
            <person name="Duharcourt S."/>
            <person name="Guigo R."/>
            <person name="Gogendeau D."/>
            <person name="Katinka M."/>
            <person name="Keller A.-M."/>
            <person name="Kissmehl R."/>
            <person name="Klotz C."/>
            <person name="Koll F."/>
            <person name="Le Moue A."/>
            <person name="Lepere C."/>
            <person name="Malinsky S."/>
            <person name="Nowacki M."/>
            <person name="Nowak J.K."/>
            <person name="Plattner H."/>
            <person name="Poulain J."/>
            <person name="Ruiz F."/>
            <person name="Serrano V."/>
            <person name="Zagulski M."/>
            <person name="Dessen P."/>
            <person name="Betermier M."/>
            <person name="Weissenbach J."/>
            <person name="Scarpelli C."/>
            <person name="Schachter V."/>
            <person name="Sperling L."/>
            <person name="Meyer E."/>
            <person name="Cohen J."/>
            <person name="Wincker P."/>
        </authorList>
    </citation>
    <scope>NUCLEOTIDE SEQUENCE [LARGE SCALE GENOMIC DNA]</scope>
    <source>
        <strain evidence="4 5">Stock d4-2</strain>
    </source>
</reference>
<evidence type="ECO:0000313" key="4">
    <source>
        <dbReference type="EMBL" id="CAK57666.1"/>
    </source>
</evidence>
<dbReference type="KEGG" id="ptm:GSPATT00028701001"/>
<organism evidence="4 5">
    <name type="scientific">Paramecium tetraurelia</name>
    <dbReference type="NCBI Taxonomy" id="5888"/>
    <lineage>
        <taxon>Eukaryota</taxon>
        <taxon>Sar</taxon>
        <taxon>Alveolata</taxon>
        <taxon>Ciliophora</taxon>
        <taxon>Intramacronucleata</taxon>
        <taxon>Oligohymenophorea</taxon>
        <taxon>Peniculida</taxon>
        <taxon>Parameciidae</taxon>
        <taxon>Paramecium</taxon>
    </lineage>
</organism>
<dbReference type="Gene3D" id="2.30.29.30">
    <property type="entry name" value="Pleckstrin-homology domain (PH domain)/Phosphotyrosine-binding domain (PTB)"/>
    <property type="match status" value="3"/>
</dbReference>
<dbReference type="eggNOG" id="ENOG502SM49">
    <property type="taxonomic scope" value="Eukaryota"/>
</dbReference>
<evidence type="ECO:0000256" key="2">
    <source>
        <dbReference type="SAM" id="MobiDB-lite"/>
    </source>
</evidence>
<evidence type="ECO:0000259" key="3">
    <source>
        <dbReference type="PROSITE" id="PS50003"/>
    </source>
</evidence>
<feature type="coiled-coil region" evidence="1">
    <location>
        <begin position="390"/>
        <end position="428"/>
    </location>
</feature>